<dbReference type="EMBL" id="JXXN02001826">
    <property type="protein sequence ID" value="THD23997.1"/>
    <property type="molecule type" value="Genomic_DNA"/>
</dbReference>
<evidence type="ECO:0000313" key="2">
    <source>
        <dbReference type="Proteomes" id="UP000230066"/>
    </source>
</evidence>
<protein>
    <submittedName>
        <fullName evidence="1">Uncharacterized protein</fullName>
    </submittedName>
</protein>
<gene>
    <name evidence="1" type="ORF">D915_005181</name>
</gene>
<sequence>MLFSVNPIRCSVLVNVIIFTIMIRGRYSCADEGVRKRVIQAFEDGHDWRVLAKPNGVKYKTAYNWVHADKLRYERQPRDGLRRKSLNGTEIDEMITWVEEGSNSDTRSTSYPSEIRN</sequence>
<dbReference type="InterPro" id="IPR009057">
    <property type="entry name" value="Homeodomain-like_sf"/>
</dbReference>
<organism evidence="1 2">
    <name type="scientific">Fasciola hepatica</name>
    <name type="common">Liver fluke</name>
    <dbReference type="NCBI Taxonomy" id="6192"/>
    <lineage>
        <taxon>Eukaryota</taxon>
        <taxon>Metazoa</taxon>
        <taxon>Spiralia</taxon>
        <taxon>Lophotrochozoa</taxon>
        <taxon>Platyhelminthes</taxon>
        <taxon>Trematoda</taxon>
        <taxon>Digenea</taxon>
        <taxon>Plagiorchiida</taxon>
        <taxon>Echinostomata</taxon>
        <taxon>Echinostomatoidea</taxon>
        <taxon>Fasciolidae</taxon>
        <taxon>Fasciola</taxon>
    </lineage>
</organism>
<comment type="caution">
    <text evidence="1">The sequence shown here is derived from an EMBL/GenBank/DDBJ whole genome shotgun (WGS) entry which is preliminary data.</text>
</comment>
<dbReference type="AlphaFoldDB" id="A0A4E0RTH3"/>
<accession>A0A4E0RTH3</accession>
<keyword evidence="2" id="KW-1185">Reference proteome</keyword>
<evidence type="ECO:0000313" key="1">
    <source>
        <dbReference type="EMBL" id="THD23997.1"/>
    </source>
</evidence>
<dbReference type="SUPFAM" id="SSF46689">
    <property type="entry name" value="Homeodomain-like"/>
    <property type="match status" value="1"/>
</dbReference>
<reference evidence="1" key="1">
    <citation type="submission" date="2019-03" db="EMBL/GenBank/DDBJ databases">
        <title>Improved annotation for the trematode Fasciola hepatica.</title>
        <authorList>
            <person name="Choi Y.-J."/>
            <person name="Martin J."/>
            <person name="Mitreva M."/>
        </authorList>
    </citation>
    <scope>NUCLEOTIDE SEQUENCE [LARGE SCALE GENOMIC DNA]</scope>
</reference>
<proteinExistence type="predicted"/>
<dbReference type="Proteomes" id="UP000230066">
    <property type="component" value="Unassembled WGS sequence"/>
</dbReference>
<name>A0A4E0RTH3_FASHE</name>